<evidence type="ECO:0000313" key="1">
    <source>
        <dbReference type="EMBL" id="QTD48783.1"/>
    </source>
</evidence>
<dbReference type="KEGG" id="scor:J3U87_24645"/>
<sequence>MSDPNTYTAAERAFAHDLYAEHLEEAAFLYHQRQVSLNDPGHSWRDPRDIEIRLMAHLRALLPGATLIDDVLTAAFQQGEPGEVFAAVAVWCGLDDHARLKEVMAAAMDDESRQAAVEALCRFMPRSATGWLEHTVKGRDGTQVAAAAQIIGFRRASCAVPLSADASPNQEVAPLWKAWALGRLGRKEACPALRAHLAACGEPAGSALLALSLLRLGDAAVLTWCRNRIGTEPWPALALGLAGDASDGTLLRRIAFAQRVDPDSVLALGLLGDPVAIPQMLDLLDATSSDPVAEAASLALYLIAGAPLFEDVGVPEPFDEDELFDDERAKLHQGGEVEGLARHRSSFRRISQDGNLWRAWWREHEDSFTAGRRYRCGALLQPRDLVANLANEILPKQLRALFYEELVIRYGAEIPFETTMYVDDQCTAIEALRQWGEAKIKDFEPGAWYRHGNQVACDQT</sequence>
<evidence type="ECO:0008006" key="3">
    <source>
        <dbReference type="Google" id="ProtNLM"/>
    </source>
</evidence>
<name>A0A8A4TGL4_SULCO</name>
<organism evidence="1 2">
    <name type="scientific">Sulfidibacter corallicola</name>
    <dbReference type="NCBI Taxonomy" id="2818388"/>
    <lineage>
        <taxon>Bacteria</taxon>
        <taxon>Pseudomonadati</taxon>
        <taxon>Acidobacteriota</taxon>
        <taxon>Holophagae</taxon>
        <taxon>Acanthopleuribacterales</taxon>
        <taxon>Acanthopleuribacteraceae</taxon>
        <taxon>Sulfidibacter</taxon>
    </lineage>
</organism>
<dbReference type="Proteomes" id="UP000663929">
    <property type="component" value="Chromosome"/>
</dbReference>
<keyword evidence="2" id="KW-1185">Reference proteome</keyword>
<accession>A0A8A4TGL4</accession>
<dbReference type="AlphaFoldDB" id="A0A8A4TGL4"/>
<dbReference type="EMBL" id="CP071793">
    <property type="protein sequence ID" value="QTD48783.1"/>
    <property type="molecule type" value="Genomic_DNA"/>
</dbReference>
<dbReference type="RefSeq" id="WP_237378434.1">
    <property type="nucleotide sequence ID" value="NZ_CP071793.1"/>
</dbReference>
<proteinExistence type="predicted"/>
<protein>
    <recommendedName>
        <fullName evidence="3">TIGR02270 family protein</fullName>
    </recommendedName>
</protein>
<gene>
    <name evidence="1" type="ORF">J3U87_24645</name>
</gene>
<evidence type="ECO:0000313" key="2">
    <source>
        <dbReference type="Proteomes" id="UP000663929"/>
    </source>
</evidence>
<reference evidence="1" key="1">
    <citation type="submission" date="2021-03" db="EMBL/GenBank/DDBJ databases">
        <title>Acanthopleuribacteraceae sp. M133.</title>
        <authorList>
            <person name="Wang G."/>
        </authorList>
    </citation>
    <scope>NUCLEOTIDE SEQUENCE</scope>
    <source>
        <strain evidence="1">M133</strain>
    </source>
</reference>